<dbReference type="Proteomes" id="UP000198967">
    <property type="component" value="Unassembled WGS sequence"/>
</dbReference>
<evidence type="ECO:0000313" key="3">
    <source>
        <dbReference type="Proteomes" id="UP000198967"/>
    </source>
</evidence>
<keyword evidence="3" id="KW-1185">Reference proteome</keyword>
<accession>A0A1G7IND2</accession>
<evidence type="ECO:0000256" key="1">
    <source>
        <dbReference type="SAM" id="MobiDB-lite"/>
    </source>
</evidence>
<dbReference type="RefSeq" id="WP_143029956.1">
    <property type="nucleotide sequence ID" value="NZ_FNBE01000003.1"/>
</dbReference>
<dbReference type="AlphaFoldDB" id="A0A1G7IND2"/>
<feature type="region of interest" description="Disordered" evidence="1">
    <location>
        <begin position="1"/>
        <end position="26"/>
    </location>
</feature>
<reference evidence="2 3" key="1">
    <citation type="submission" date="2016-10" db="EMBL/GenBank/DDBJ databases">
        <authorList>
            <person name="de Groot N.N."/>
        </authorList>
    </citation>
    <scope>NUCLEOTIDE SEQUENCE [LARGE SCALE GENOMIC DNA]</scope>
    <source>
        <strain evidence="2 3">CGMCC 4.3143</strain>
    </source>
</reference>
<name>A0A1G7IND2_PSEOR</name>
<dbReference type="EMBL" id="FNBE01000003">
    <property type="protein sequence ID" value="SDF14056.1"/>
    <property type="molecule type" value="Genomic_DNA"/>
</dbReference>
<feature type="compositionally biased region" description="Basic and acidic residues" evidence="1">
    <location>
        <begin position="49"/>
        <end position="59"/>
    </location>
</feature>
<feature type="region of interest" description="Disordered" evidence="1">
    <location>
        <begin position="38"/>
        <end position="86"/>
    </location>
</feature>
<sequence length="86" mass="9087">MRPGGVLLPATRSTRHPVPRPTRGAALSPRLRALPTVNAAVAPSGGPERPSERQRRRVAEQAAVGEGWTPPTDLEPVVPAQAVDLD</sequence>
<evidence type="ECO:0000313" key="2">
    <source>
        <dbReference type="EMBL" id="SDF14056.1"/>
    </source>
</evidence>
<proteinExistence type="predicted"/>
<organism evidence="2 3">
    <name type="scientific">Pseudonocardia oroxyli</name>
    <dbReference type="NCBI Taxonomy" id="366584"/>
    <lineage>
        <taxon>Bacteria</taxon>
        <taxon>Bacillati</taxon>
        <taxon>Actinomycetota</taxon>
        <taxon>Actinomycetes</taxon>
        <taxon>Pseudonocardiales</taxon>
        <taxon>Pseudonocardiaceae</taxon>
        <taxon>Pseudonocardia</taxon>
    </lineage>
</organism>
<protein>
    <submittedName>
        <fullName evidence="2">Uncharacterized protein</fullName>
    </submittedName>
</protein>
<gene>
    <name evidence="2" type="ORF">SAMN05216377_103352</name>
</gene>